<dbReference type="GO" id="GO:0071973">
    <property type="term" value="P:bacterial-type flagellum-dependent cell motility"/>
    <property type="evidence" value="ECO:0007669"/>
    <property type="project" value="TreeGrafter"/>
</dbReference>
<protein>
    <submittedName>
        <fullName evidence="6">Flagellar protein FliS</fullName>
    </submittedName>
</protein>
<evidence type="ECO:0000313" key="7">
    <source>
        <dbReference type="EMBL" id="KRM88609.1"/>
    </source>
</evidence>
<dbReference type="InterPro" id="IPR003713">
    <property type="entry name" value="FliS"/>
</dbReference>
<dbReference type="GO" id="GO:0005829">
    <property type="term" value="C:cytosol"/>
    <property type="evidence" value="ECO:0007669"/>
    <property type="project" value="UniProtKB-SubCell"/>
</dbReference>
<dbReference type="Proteomes" id="UP000051576">
    <property type="component" value="Unassembled WGS sequence"/>
</dbReference>
<dbReference type="eggNOG" id="COG1516">
    <property type="taxonomic scope" value="Bacteria"/>
</dbReference>
<dbReference type="PANTHER" id="PTHR34773">
    <property type="entry name" value="FLAGELLAR SECRETION CHAPERONE FLIS"/>
    <property type="match status" value="1"/>
</dbReference>
<dbReference type="Pfam" id="PF02561">
    <property type="entry name" value="FliS"/>
    <property type="match status" value="1"/>
</dbReference>
<reference evidence="7 8" key="2">
    <citation type="journal article" date="2015" name="Genome Announc.">
        <title>Expanding the biotechnology potential of lactobacilli through comparative genomics of 213 strains and associated genera.</title>
        <authorList>
            <person name="Sun Z."/>
            <person name="Harris H.M."/>
            <person name="McCann A."/>
            <person name="Guo C."/>
            <person name="Argimon S."/>
            <person name="Zhang W."/>
            <person name="Yang X."/>
            <person name="Jeffery I.B."/>
            <person name="Cooney J.C."/>
            <person name="Kagawa T.F."/>
            <person name="Liu W."/>
            <person name="Song Y."/>
            <person name="Salvetti E."/>
            <person name="Wrobel A."/>
            <person name="Rasinkangas P."/>
            <person name="Parkhill J."/>
            <person name="Rea M.C."/>
            <person name="O'Sullivan O."/>
            <person name="Ritari J."/>
            <person name="Douillard F.P."/>
            <person name="Paul Ross R."/>
            <person name="Yang R."/>
            <person name="Briner A.E."/>
            <person name="Felis G.E."/>
            <person name="de Vos W.M."/>
            <person name="Barrangou R."/>
            <person name="Klaenhammer T.R."/>
            <person name="Caufield P.W."/>
            <person name="Cui Y."/>
            <person name="Zhang H."/>
            <person name="O'Toole P.W."/>
        </authorList>
    </citation>
    <scope>NUCLEOTIDE SEQUENCE [LARGE SCALE GENOMIC DNA]</scope>
    <source>
        <strain evidence="7 8">DSM 20605</strain>
    </source>
</reference>
<keyword evidence="4" id="KW-1005">Bacterial flagellum biogenesis</keyword>
<dbReference type="Gene3D" id="1.20.120.340">
    <property type="entry name" value="Flagellar protein FliS"/>
    <property type="match status" value="1"/>
</dbReference>
<evidence type="ECO:0000313" key="8">
    <source>
        <dbReference type="Proteomes" id="UP000051576"/>
    </source>
</evidence>
<evidence type="ECO:0000313" key="6">
    <source>
        <dbReference type="EMBL" id="AJA34464.1"/>
    </source>
</evidence>
<dbReference type="PIRSF" id="PIRSF039090">
    <property type="entry name" value="Flis"/>
    <property type="match status" value="1"/>
</dbReference>
<keyword evidence="6" id="KW-0969">Cilium</keyword>
<dbReference type="SUPFAM" id="SSF101116">
    <property type="entry name" value="Flagellar export chaperone FliS"/>
    <property type="match status" value="1"/>
</dbReference>
<keyword evidence="6" id="KW-0966">Cell projection</keyword>
<evidence type="ECO:0000256" key="3">
    <source>
        <dbReference type="ARBA" id="ARBA00022490"/>
    </source>
</evidence>
<evidence type="ECO:0000256" key="5">
    <source>
        <dbReference type="ARBA" id="ARBA00023186"/>
    </source>
</evidence>
<organism evidence="6">
    <name type="scientific">Liquorilactobacillus vini DSM 20605</name>
    <dbReference type="NCBI Taxonomy" id="1133569"/>
    <lineage>
        <taxon>Bacteria</taxon>
        <taxon>Bacillati</taxon>
        <taxon>Bacillota</taxon>
        <taxon>Bacilli</taxon>
        <taxon>Lactobacillales</taxon>
        <taxon>Lactobacillaceae</taxon>
        <taxon>Liquorilactobacillus</taxon>
    </lineage>
</organism>
<dbReference type="InterPro" id="IPR036584">
    <property type="entry name" value="FliS_sf"/>
</dbReference>
<dbReference type="CDD" id="cd16098">
    <property type="entry name" value="FliS"/>
    <property type="match status" value="1"/>
</dbReference>
<gene>
    <name evidence="6" type="primary">fliS</name>
    <name evidence="7" type="ORF">FD21_GL000982</name>
</gene>
<dbReference type="NCBIfam" id="TIGR00208">
    <property type="entry name" value="fliS"/>
    <property type="match status" value="1"/>
</dbReference>
<comment type="similarity">
    <text evidence="2">Belongs to the FliS family.</text>
</comment>
<dbReference type="STRING" id="1133569.FD21_GL000982"/>
<dbReference type="PANTHER" id="PTHR34773:SF1">
    <property type="entry name" value="FLAGELLAR SECRETION CHAPERONE FLIS"/>
    <property type="match status" value="1"/>
</dbReference>
<dbReference type="GO" id="GO:0044780">
    <property type="term" value="P:bacterial-type flagellum assembly"/>
    <property type="evidence" value="ECO:0007669"/>
    <property type="project" value="InterPro"/>
</dbReference>
<comment type="subcellular location">
    <subcellularLocation>
        <location evidence="1">Cytoplasm</location>
        <location evidence="1">Cytosol</location>
    </subcellularLocation>
</comment>
<keyword evidence="6" id="KW-0282">Flagellum</keyword>
<dbReference type="PATRIC" id="fig|1133569.4.peg.1110"/>
<keyword evidence="3" id="KW-0963">Cytoplasm</keyword>
<keyword evidence="8" id="KW-1185">Reference proteome</keyword>
<accession>A0A0A7RIN8</accession>
<sequence>MGYQEVNNDYLRTQVMSASPVKIIVMLYEGAIKNMKIAKLAIEEKDIVRAHQNLRRAQDIIKELKSSVDLNVEGDVPEHLVRLYEYSNNQLVTANLTKSTEPIDNVIHILSELLDSWKKLAENN</sequence>
<dbReference type="RefSeq" id="WP_010580515.1">
    <property type="nucleotide sequence ID" value="NZ_AHYZ01000084.1"/>
</dbReference>
<evidence type="ECO:0000256" key="1">
    <source>
        <dbReference type="ARBA" id="ARBA00004514"/>
    </source>
</evidence>
<reference evidence="6" key="1">
    <citation type="journal article" date="2014" name="Appl. Environ. Microbiol.">
        <title>Detection and genomic characterization of motility in Lactobacillus curvatus: confirmation of motility in a species outside the Lactobacillus salivarius clade.</title>
        <authorList>
            <person name="Cousin F.J."/>
            <person name="Lynch S.M."/>
            <person name="Harris H.M."/>
            <person name="McCann A."/>
            <person name="Lynch D.B."/>
            <person name="Neville B.A."/>
            <person name="Irisawa T."/>
            <person name="Okada S."/>
            <person name="Endo A."/>
            <person name="O'Toole P.W."/>
        </authorList>
    </citation>
    <scope>NUCLEOTIDE SEQUENCE</scope>
    <source>
        <strain evidence="6">DSM 20605</strain>
    </source>
</reference>
<evidence type="ECO:0000256" key="2">
    <source>
        <dbReference type="ARBA" id="ARBA00008787"/>
    </source>
</evidence>
<evidence type="ECO:0000256" key="4">
    <source>
        <dbReference type="ARBA" id="ARBA00022795"/>
    </source>
</evidence>
<dbReference type="OrthoDB" id="1524959at2"/>
<dbReference type="EMBL" id="AYYX01000027">
    <property type="protein sequence ID" value="KRM88609.1"/>
    <property type="molecule type" value="Genomic_DNA"/>
</dbReference>
<dbReference type="EMBL" id="KM886873">
    <property type="protein sequence ID" value="AJA34464.1"/>
    <property type="molecule type" value="Genomic_DNA"/>
</dbReference>
<dbReference type="AlphaFoldDB" id="A0A0A7RIN8"/>
<keyword evidence="5" id="KW-0143">Chaperone</keyword>
<name>A0A0A7RIN8_9LACO</name>
<proteinExistence type="inferred from homology"/>